<dbReference type="PROSITE" id="PS51257">
    <property type="entry name" value="PROKAR_LIPOPROTEIN"/>
    <property type="match status" value="1"/>
</dbReference>
<dbReference type="AlphaFoldDB" id="A0A7J0BUV3"/>
<dbReference type="SMART" id="SM00062">
    <property type="entry name" value="PBPb"/>
    <property type="match status" value="1"/>
</dbReference>
<dbReference type="Gene3D" id="3.40.190.10">
    <property type="entry name" value="Periplasmic binding protein-like II"/>
    <property type="match status" value="2"/>
</dbReference>
<dbReference type="Proteomes" id="UP000503820">
    <property type="component" value="Unassembled WGS sequence"/>
</dbReference>
<dbReference type="RefSeq" id="WP_174409635.1">
    <property type="nucleotide sequence ID" value="NZ_BLVP01000008.1"/>
</dbReference>
<dbReference type="InterPro" id="IPR001638">
    <property type="entry name" value="Solute-binding_3/MltF_N"/>
</dbReference>
<dbReference type="PANTHER" id="PTHR35936:SF38">
    <property type="entry name" value="GLUTAMINE-BINDING PERIPLASMIC PROTEIN"/>
    <property type="match status" value="1"/>
</dbReference>
<dbReference type="GO" id="GO:0016020">
    <property type="term" value="C:membrane"/>
    <property type="evidence" value="ECO:0007669"/>
    <property type="project" value="InterPro"/>
</dbReference>
<proteinExistence type="inferred from homology"/>
<evidence type="ECO:0000256" key="5">
    <source>
        <dbReference type="SAM" id="SignalP"/>
    </source>
</evidence>
<comment type="subcellular location">
    <subcellularLocation>
        <location evidence="1">Cell envelope</location>
    </subcellularLocation>
</comment>
<dbReference type="InterPro" id="IPR018313">
    <property type="entry name" value="SBP_3_CS"/>
</dbReference>
<feature type="domain" description="Solute-binding protein family 3/N-terminal" evidence="6">
    <location>
        <begin position="47"/>
        <end position="262"/>
    </location>
</feature>
<feature type="signal peptide" evidence="5">
    <location>
        <begin position="1"/>
        <end position="26"/>
    </location>
</feature>
<organism evidence="8 9">
    <name type="scientific">Desulfovibrio psychrotolerans</name>
    <dbReference type="NCBI Taxonomy" id="415242"/>
    <lineage>
        <taxon>Bacteria</taxon>
        <taxon>Pseudomonadati</taxon>
        <taxon>Thermodesulfobacteriota</taxon>
        <taxon>Desulfovibrionia</taxon>
        <taxon>Desulfovibrionales</taxon>
        <taxon>Desulfovibrionaceae</taxon>
        <taxon>Desulfovibrio</taxon>
    </lineage>
</organism>
<dbReference type="EMBL" id="BLVP01000008">
    <property type="protein sequence ID" value="GFM36972.1"/>
    <property type="molecule type" value="Genomic_DNA"/>
</dbReference>
<feature type="domain" description="Ionotropic glutamate receptor C-terminal" evidence="7">
    <location>
        <begin position="49"/>
        <end position="269"/>
    </location>
</feature>
<comment type="similarity">
    <text evidence="2 4">Belongs to the bacterial solute-binding protein 3 family.</text>
</comment>
<gene>
    <name evidence="8" type="ORF">DSM19430T_16560</name>
</gene>
<evidence type="ECO:0000313" key="8">
    <source>
        <dbReference type="EMBL" id="GFM36972.1"/>
    </source>
</evidence>
<evidence type="ECO:0000313" key="9">
    <source>
        <dbReference type="Proteomes" id="UP000503820"/>
    </source>
</evidence>
<dbReference type="Pfam" id="PF00497">
    <property type="entry name" value="SBP_bac_3"/>
    <property type="match status" value="1"/>
</dbReference>
<feature type="chain" id="PRO_5029748946" evidence="5">
    <location>
        <begin position="27"/>
        <end position="277"/>
    </location>
</feature>
<reference evidence="8 9" key="1">
    <citation type="submission" date="2020-05" db="EMBL/GenBank/DDBJ databases">
        <title>Draft genome sequence of Desulfovibrio psychrotolerans JS1T.</title>
        <authorList>
            <person name="Ueno A."/>
            <person name="Tamazawa S."/>
            <person name="Tamamura S."/>
            <person name="Murakami T."/>
            <person name="Kiyama T."/>
            <person name="Inomata H."/>
            <person name="Amano Y."/>
            <person name="Miyakawa K."/>
            <person name="Tamaki H."/>
            <person name="Naganuma T."/>
            <person name="Kaneko K."/>
        </authorList>
    </citation>
    <scope>NUCLEOTIDE SEQUENCE [LARGE SCALE GENOMIC DNA]</scope>
    <source>
        <strain evidence="8 9">JS1</strain>
    </source>
</reference>
<accession>A0A7J0BUV3</accession>
<protein>
    <submittedName>
        <fullName evidence="8">Amino acid ABC transporter substrate-binding protein</fullName>
    </submittedName>
</protein>
<dbReference type="SUPFAM" id="SSF53850">
    <property type="entry name" value="Periplasmic binding protein-like II"/>
    <property type="match status" value="1"/>
</dbReference>
<keyword evidence="3 5" id="KW-0732">Signal</keyword>
<evidence type="ECO:0000259" key="6">
    <source>
        <dbReference type="SMART" id="SM00062"/>
    </source>
</evidence>
<keyword evidence="9" id="KW-1185">Reference proteome</keyword>
<name>A0A7J0BUV3_9BACT</name>
<sequence>MPLRIASTLLFAALLLACLLLPQAHAKDATHALRDASVISKVLERGTLRVGFSTFVPWAMTDKTGEYIGFEVDVMTQLAQDLGVRMEFVPTSWSGIIPALLSDKFDVIIGGMSVTTERNMKVNFTIPYDTTGMALVASKTTAAGFDSLDDFNSQDVIIVARIGSTPATAAKQFFPKATLRLFDKETQCMQELLSGRVHAFVASAPLPAHSAAEHPDKLFMPVQGTFTSEPVAFAVRKGDPDTLNVLDNWIRQKEAQGWLAERKHYWFETVEWAARLK</sequence>
<dbReference type="SMART" id="SM00079">
    <property type="entry name" value="PBPe"/>
    <property type="match status" value="1"/>
</dbReference>
<evidence type="ECO:0000259" key="7">
    <source>
        <dbReference type="SMART" id="SM00079"/>
    </source>
</evidence>
<comment type="caution">
    <text evidence="8">The sequence shown here is derived from an EMBL/GenBank/DDBJ whole genome shotgun (WGS) entry which is preliminary data.</text>
</comment>
<dbReference type="InterPro" id="IPR001320">
    <property type="entry name" value="Iontro_rcpt_C"/>
</dbReference>
<dbReference type="GO" id="GO:0030313">
    <property type="term" value="C:cell envelope"/>
    <property type="evidence" value="ECO:0007669"/>
    <property type="project" value="UniProtKB-SubCell"/>
</dbReference>
<dbReference type="GO" id="GO:0015276">
    <property type="term" value="F:ligand-gated monoatomic ion channel activity"/>
    <property type="evidence" value="ECO:0007669"/>
    <property type="project" value="InterPro"/>
</dbReference>
<evidence type="ECO:0000256" key="4">
    <source>
        <dbReference type="RuleBase" id="RU003744"/>
    </source>
</evidence>
<dbReference type="PANTHER" id="PTHR35936">
    <property type="entry name" value="MEMBRANE-BOUND LYTIC MUREIN TRANSGLYCOSYLASE F"/>
    <property type="match status" value="1"/>
</dbReference>
<evidence type="ECO:0000256" key="1">
    <source>
        <dbReference type="ARBA" id="ARBA00004196"/>
    </source>
</evidence>
<evidence type="ECO:0000256" key="3">
    <source>
        <dbReference type="ARBA" id="ARBA00022729"/>
    </source>
</evidence>
<dbReference type="PROSITE" id="PS01039">
    <property type="entry name" value="SBP_BACTERIAL_3"/>
    <property type="match status" value="1"/>
</dbReference>
<dbReference type="CDD" id="cd13629">
    <property type="entry name" value="PBP2_Dsm1740"/>
    <property type="match status" value="1"/>
</dbReference>
<evidence type="ECO:0000256" key="2">
    <source>
        <dbReference type="ARBA" id="ARBA00010333"/>
    </source>
</evidence>